<dbReference type="Pfam" id="PF17862">
    <property type="entry name" value="AAA_lid_3"/>
    <property type="match status" value="1"/>
</dbReference>
<dbReference type="InterPro" id="IPR041569">
    <property type="entry name" value="AAA_lid_3"/>
</dbReference>
<reference evidence="16" key="1">
    <citation type="submission" date="2020-07" db="EMBL/GenBank/DDBJ databases">
        <title>A long reads based de novo assembly of the rainbow trout Arlee double haploid line genome.</title>
        <authorList>
            <person name="Gao G."/>
            <person name="Palti Y."/>
        </authorList>
    </citation>
    <scope>NUCLEOTIDE SEQUENCE [LARGE SCALE GENOMIC DNA]</scope>
</reference>
<dbReference type="PANTHER" id="PTHR23074:SF86">
    <property type="entry name" value="SPASTIN"/>
    <property type="match status" value="1"/>
</dbReference>
<dbReference type="GO" id="GO:0005524">
    <property type="term" value="F:ATP binding"/>
    <property type="evidence" value="ECO:0007669"/>
    <property type="project" value="UniProtKB-KW"/>
</dbReference>
<dbReference type="PROSITE" id="PS00674">
    <property type="entry name" value="AAA"/>
    <property type="match status" value="1"/>
</dbReference>
<evidence type="ECO:0000259" key="14">
    <source>
        <dbReference type="SMART" id="SM00382"/>
    </source>
</evidence>
<accession>A0A8C7NSB8</accession>
<dbReference type="AlphaFoldDB" id="A0A8C7NSB8"/>
<dbReference type="InterPro" id="IPR015415">
    <property type="entry name" value="Spast_Vps4_C"/>
</dbReference>
<dbReference type="Pfam" id="PF00004">
    <property type="entry name" value="AAA"/>
    <property type="match status" value="1"/>
</dbReference>
<evidence type="ECO:0000256" key="9">
    <source>
        <dbReference type="ARBA" id="ARBA00023235"/>
    </source>
</evidence>
<dbReference type="FunFam" id="1.10.8.60:FF:000036">
    <property type="entry name" value="Spastin"/>
    <property type="match status" value="1"/>
</dbReference>
<dbReference type="Gene3D" id="1.10.8.60">
    <property type="match status" value="1"/>
</dbReference>
<evidence type="ECO:0000313" key="17">
    <source>
        <dbReference type="Proteomes" id="UP000694395"/>
    </source>
</evidence>
<evidence type="ECO:0000256" key="6">
    <source>
        <dbReference type="ARBA" id="ARBA00022840"/>
    </source>
</evidence>
<dbReference type="SUPFAM" id="SSF52540">
    <property type="entry name" value="P-loop containing nucleoside triphosphate hydrolases"/>
    <property type="match status" value="1"/>
</dbReference>
<dbReference type="Proteomes" id="UP000694395">
    <property type="component" value="Chromosome 16"/>
</dbReference>
<dbReference type="InterPro" id="IPR003593">
    <property type="entry name" value="AAA+_ATPase"/>
</dbReference>
<dbReference type="Gene3D" id="3.40.50.300">
    <property type="entry name" value="P-loop containing nucleotide triphosphate hydrolases"/>
    <property type="match status" value="1"/>
</dbReference>
<keyword evidence="3" id="KW-0132">Cell division</keyword>
<keyword evidence="17" id="KW-1185">Reference proteome</keyword>
<dbReference type="InterPro" id="IPR007330">
    <property type="entry name" value="MIT_dom"/>
</dbReference>
<evidence type="ECO:0000256" key="3">
    <source>
        <dbReference type="ARBA" id="ARBA00022618"/>
    </source>
</evidence>
<evidence type="ECO:0000256" key="1">
    <source>
        <dbReference type="ARBA" id="ARBA00006914"/>
    </source>
</evidence>
<feature type="domain" description="MIT" evidence="15">
    <location>
        <begin position="61"/>
        <end position="138"/>
    </location>
</feature>
<feature type="region of interest" description="Disordered" evidence="13">
    <location>
        <begin position="154"/>
        <end position="205"/>
    </location>
</feature>
<evidence type="ECO:0000313" key="16">
    <source>
        <dbReference type="Ensembl" id="ENSOMYP00000012069.2"/>
    </source>
</evidence>
<evidence type="ECO:0000256" key="13">
    <source>
        <dbReference type="SAM" id="MobiDB-lite"/>
    </source>
</evidence>
<dbReference type="InterPro" id="IPR003960">
    <property type="entry name" value="ATPase_AAA_CS"/>
</dbReference>
<evidence type="ECO:0000256" key="7">
    <source>
        <dbReference type="ARBA" id="ARBA00023136"/>
    </source>
</evidence>
<dbReference type="GO" id="GO:0005874">
    <property type="term" value="C:microtubule"/>
    <property type="evidence" value="ECO:0007669"/>
    <property type="project" value="UniProtKB-KW"/>
</dbReference>
<dbReference type="Pfam" id="PF09336">
    <property type="entry name" value="Vps4_C"/>
    <property type="match status" value="1"/>
</dbReference>
<dbReference type="GO" id="GO:0051301">
    <property type="term" value="P:cell division"/>
    <property type="evidence" value="ECO:0007669"/>
    <property type="project" value="UniProtKB-KW"/>
</dbReference>
<keyword evidence="5 12" id="KW-0547">Nucleotide-binding</keyword>
<reference evidence="16" key="2">
    <citation type="submission" date="2025-08" db="UniProtKB">
        <authorList>
            <consortium name="Ensembl"/>
        </authorList>
    </citation>
    <scope>IDENTIFICATION</scope>
</reference>
<feature type="compositionally biased region" description="Pro residues" evidence="13">
    <location>
        <begin position="159"/>
        <end position="172"/>
    </location>
</feature>
<evidence type="ECO:0000256" key="2">
    <source>
        <dbReference type="ARBA" id="ARBA00022490"/>
    </source>
</evidence>
<dbReference type="InterPro" id="IPR050304">
    <property type="entry name" value="MT-severing_AAA_ATPase"/>
</dbReference>
<keyword evidence="7" id="KW-0472">Membrane</keyword>
<dbReference type="PANTHER" id="PTHR23074">
    <property type="entry name" value="AAA DOMAIN-CONTAINING"/>
    <property type="match status" value="1"/>
</dbReference>
<dbReference type="CDD" id="cd02679">
    <property type="entry name" value="MIT_spastin"/>
    <property type="match status" value="1"/>
</dbReference>
<reference evidence="16" key="3">
    <citation type="submission" date="2025-09" db="UniProtKB">
        <authorList>
            <consortium name="Ensembl"/>
        </authorList>
    </citation>
    <scope>IDENTIFICATION</scope>
</reference>
<dbReference type="EC" id="5.6.1.1" evidence="11"/>
<evidence type="ECO:0000259" key="15">
    <source>
        <dbReference type="SMART" id="SM00745"/>
    </source>
</evidence>
<dbReference type="FunFam" id="1.20.58.80:FF:000006">
    <property type="entry name" value="Spastin"/>
    <property type="match status" value="1"/>
</dbReference>
<dbReference type="GeneTree" id="ENSGT00940000156258"/>
<dbReference type="InterPro" id="IPR027417">
    <property type="entry name" value="P-loop_NTPase"/>
</dbReference>
<keyword evidence="8" id="KW-0206">Cytoskeleton</keyword>
<evidence type="ECO:0000256" key="8">
    <source>
        <dbReference type="ARBA" id="ARBA00023212"/>
    </source>
</evidence>
<evidence type="ECO:0000256" key="10">
    <source>
        <dbReference type="ARBA" id="ARBA00036378"/>
    </source>
</evidence>
<dbReference type="FunFam" id="3.40.50.300:FF:000093">
    <property type="entry name" value="Fidgetin-like 1"/>
    <property type="match status" value="1"/>
</dbReference>
<dbReference type="Gene3D" id="1.20.58.80">
    <property type="entry name" value="Phosphotransferase system, lactose/cellobiose-type IIA subunit"/>
    <property type="match status" value="1"/>
</dbReference>
<keyword evidence="2" id="KW-0963">Cytoplasm</keyword>
<comment type="similarity">
    <text evidence="1 12">Belongs to the AAA ATPase family.</text>
</comment>
<dbReference type="SMART" id="SM00745">
    <property type="entry name" value="MIT"/>
    <property type="match status" value="1"/>
</dbReference>
<dbReference type="GO" id="GO:0008568">
    <property type="term" value="F:microtubule severing ATPase activity"/>
    <property type="evidence" value="ECO:0007669"/>
    <property type="project" value="UniProtKB-EC"/>
</dbReference>
<keyword evidence="3" id="KW-0131">Cell cycle</keyword>
<feature type="domain" description="AAA+ ATPase" evidence="14">
    <location>
        <begin position="264"/>
        <end position="400"/>
    </location>
</feature>
<name>A0A8C7NSB8_ONCMY</name>
<dbReference type="GO" id="GO:0016887">
    <property type="term" value="F:ATP hydrolysis activity"/>
    <property type="evidence" value="ECO:0007669"/>
    <property type="project" value="InterPro"/>
</dbReference>
<organism evidence="16 17">
    <name type="scientific">Oncorhynchus mykiss</name>
    <name type="common">Rainbow trout</name>
    <name type="synonym">Salmo gairdneri</name>
    <dbReference type="NCBI Taxonomy" id="8022"/>
    <lineage>
        <taxon>Eukaryota</taxon>
        <taxon>Metazoa</taxon>
        <taxon>Chordata</taxon>
        <taxon>Craniata</taxon>
        <taxon>Vertebrata</taxon>
        <taxon>Euteleostomi</taxon>
        <taxon>Actinopterygii</taxon>
        <taxon>Neopterygii</taxon>
        <taxon>Teleostei</taxon>
        <taxon>Protacanthopterygii</taxon>
        <taxon>Salmoniformes</taxon>
        <taxon>Salmonidae</taxon>
        <taxon>Salmoninae</taxon>
        <taxon>Oncorhynchus</taxon>
    </lineage>
</organism>
<protein>
    <recommendedName>
        <fullName evidence="11">microtubule-severing ATPase</fullName>
        <ecNumber evidence="11">5.6.1.1</ecNumber>
    </recommendedName>
</protein>
<dbReference type="SMART" id="SM00382">
    <property type="entry name" value="AAA"/>
    <property type="match status" value="1"/>
</dbReference>
<keyword evidence="9" id="KW-0413">Isomerase</keyword>
<dbReference type="InterPro" id="IPR003959">
    <property type="entry name" value="ATPase_AAA_core"/>
</dbReference>
<evidence type="ECO:0000256" key="12">
    <source>
        <dbReference type="RuleBase" id="RU003651"/>
    </source>
</evidence>
<evidence type="ECO:0000256" key="11">
    <source>
        <dbReference type="ARBA" id="ARBA00038871"/>
    </source>
</evidence>
<proteinExistence type="inferred from homology"/>
<dbReference type="CDD" id="cd19524">
    <property type="entry name" value="RecA-like_spastin"/>
    <property type="match status" value="1"/>
</dbReference>
<keyword evidence="4" id="KW-0493">Microtubule</keyword>
<sequence length="507" mass="56310">MKINVFRNGRQTGGRKIRWTIQANERLAGCHLSYLYIIVNYFTTMSAKVRAGDSNDNGEIIRNYHKRAFEYISVALKIDEDDKGVKEEAVQWYQKGIAELQRGIAIEVTGQGEHCDRSKRLQTKMINNLTMAKDRLALLGQLSDDVENVVLDCITHSPQSPPGHLPTPPVRPTGPKIKPGPGHSKPARQNGRPAALKEPQKRDMKNFKNVDSKLASFILNEIVDGGSSVSFEDIAGQELAKQALQEIVILPALRPELFTGLRSPARGLLLFGPPGNGKTMLAKAVAMESHATFFNISASSLTSKWVGEGEKLVRALFAVARELQPAIIFIDEIDSLLCERREGEHDASRRLKTEFLIQFDGVQSEGAERVLVMGATNRPQELDEAVLRRFAKRVHVALPTEETRFKLLKNLLGKHGHPLNQKELAHLAKMTGGYSGSDLTSLAKDAALGPIRELGPEQVKNMAASDMRNIRCKDFEDSLKRIKPSVSPTTLDLYVRWNTDYGDTTAF</sequence>
<evidence type="ECO:0000256" key="4">
    <source>
        <dbReference type="ARBA" id="ARBA00022701"/>
    </source>
</evidence>
<evidence type="ECO:0000256" key="5">
    <source>
        <dbReference type="ARBA" id="ARBA00022741"/>
    </source>
</evidence>
<dbReference type="Ensembl" id="ENSOMYT00000013355.2">
    <property type="protein sequence ID" value="ENSOMYP00000012069.2"/>
    <property type="gene ID" value="ENSOMYG00000006014.2"/>
</dbReference>
<keyword evidence="6 12" id="KW-0067">ATP-binding</keyword>
<comment type="catalytic activity">
    <reaction evidence="10">
        <text>n ATP + n H2O + a microtubule = n ADP + n phosphate + (n+1) alpha/beta tubulin heterodimers.</text>
        <dbReference type="EC" id="5.6.1.1"/>
    </reaction>
</comment>